<feature type="domain" description="Gamma-glutamylcyclotransferase AIG2-like" evidence="5">
    <location>
        <begin position="27"/>
        <end position="156"/>
    </location>
</feature>
<dbReference type="Proteomes" id="UP001278766">
    <property type="component" value="Unassembled WGS sequence"/>
</dbReference>
<keyword evidence="2" id="KW-0808">Transferase</keyword>
<dbReference type="GO" id="GO:0016740">
    <property type="term" value="F:transferase activity"/>
    <property type="evidence" value="ECO:0007669"/>
    <property type="project" value="UniProtKB-KW"/>
</dbReference>
<dbReference type="InterPro" id="IPR009288">
    <property type="entry name" value="AIG2-like_dom"/>
</dbReference>
<keyword evidence="7" id="KW-1185">Reference proteome</keyword>
<evidence type="ECO:0000256" key="2">
    <source>
        <dbReference type="ARBA" id="ARBA00022679"/>
    </source>
</evidence>
<sequence>MDANNGTQTSSSQTSSSQSDEGKHTAFVYGTLMMPDVFHTVCYGTKDVPDAIKKLHSFKPAVLQGYQRLRVQYADYPGMIENKDHKVVGKLVTGLTKANISKLDYFEGGQYERRAVTVNRTRERVNAKGERKVEYVKVDTEAYVFLNKRDLETKEWDPEEFCRNKLKQWSHS</sequence>
<accession>A0AAE0HMS9</accession>
<protein>
    <recommendedName>
        <fullName evidence="3">Putative gamma-glutamylcyclotransferase</fullName>
    </recommendedName>
</protein>
<name>A0AAE0HMS9_9PEZI</name>
<feature type="region of interest" description="Disordered" evidence="4">
    <location>
        <begin position="1"/>
        <end position="21"/>
    </location>
</feature>
<dbReference type="InterPro" id="IPR036568">
    <property type="entry name" value="GGCT-like_sf"/>
</dbReference>
<evidence type="ECO:0000259" key="5">
    <source>
        <dbReference type="Pfam" id="PF06094"/>
    </source>
</evidence>
<dbReference type="PANTHER" id="PTHR31544:SF2">
    <property type="entry name" value="AIG2-LIKE PROTEIN D"/>
    <property type="match status" value="1"/>
</dbReference>
<comment type="similarity">
    <text evidence="1">Belongs to the gamma-glutamylcyclotransferase family.</text>
</comment>
<dbReference type="Gene3D" id="3.10.490.10">
    <property type="entry name" value="Gamma-glutamyl cyclotransferase-like"/>
    <property type="match status" value="1"/>
</dbReference>
<evidence type="ECO:0000313" key="6">
    <source>
        <dbReference type="EMBL" id="KAK3299400.1"/>
    </source>
</evidence>
<evidence type="ECO:0000256" key="3">
    <source>
        <dbReference type="ARBA" id="ARBA00030602"/>
    </source>
</evidence>
<comment type="caution">
    <text evidence="6">The sequence shown here is derived from an EMBL/GenBank/DDBJ whole genome shotgun (WGS) entry which is preliminary data.</text>
</comment>
<proteinExistence type="inferred from homology"/>
<dbReference type="SUPFAM" id="SSF110857">
    <property type="entry name" value="Gamma-glutamyl cyclotransferase-like"/>
    <property type="match status" value="1"/>
</dbReference>
<organism evidence="6 7">
    <name type="scientific">Chaetomium fimeti</name>
    <dbReference type="NCBI Taxonomy" id="1854472"/>
    <lineage>
        <taxon>Eukaryota</taxon>
        <taxon>Fungi</taxon>
        <taxon>Dikarya</taxon>
        <taxon>Ascomycota</taxon>
        <taxon>Pezizomycotina</taxon>
        <taxon>Sordariomycetes</taxon>
        <taxon>Sordariomycetidae</taxon>
        <taxon>Sordariales</taxon>
        <taxon>Chaetomiaceae</taxon>
        <taxon>Chaetomium</taxon>
    </lineage>
</organism>
<evidence type="ECO:0000313" key="7">
    <source>
        <dbReference type="Proteomes" id="UP001278766"/>
    </source>
</evidence>
<evidence type="ECO:0000256" key="1">
    <source>
        <dbReference type="ARBA" id="ARBA00008861"/>
    </source>
</evidence>
<dbReference type="RefSeq" id="XP_062662914.1">
    <property type="nucleotide sequence ID" value="XM_062806450.1"/>
</dbReference>
<dbReference type="EMBL" id="JAUEPN010000002">
    <property type="protein sequence ID" value="KAK3299400.1"/>
    <property type="molecule type" value="Genomic_DNA"/>
</dbReference>
<dbReference type="GeneID" id="87843398"/>
<evidence type="ECO:0000256" key="4">
    <source>
        <dbReference type="SAM" id="MobiDB-lite"/>
    </source>
</evidence>
<dbReference type="InterPro" id="IPR045038">
    <property type="entry name" value="AIG2-like"/>
</dbReference>
<reference evidence="6" key="2">
    <citation type="submission" date="2023-06" db="EMBL/GenBank/DDBJ databases">
        <authorList>
            <consortium name="Lawrence Berkeley National Laboratory"/>
            <person name="Haridas S."/>
            <person name="Hensen N."/>
            <person name="Bonometti L."/>
            <person name="Westerberg I."/>
            <person name="Brannstrom I.O."/>
            <person name="Guillou S."/>
            <person name="Cros-Aarteil S."/>
            <person name="Calhoun S."/>
            <person name="Kuo A."/>
            <person name="Mondo S."/>
            <person name="Pangilinan J."/>
            <person name="Riley R."/>
            <person name="Labutti K."/>
            <person name="Andreopoulos B."/>
            <person name="Lipzen A."/>
            <person name="Chen C."/>
            <person name="Yanf M."/>
            <person name="Daum C."/>
            <person name="Ng V."/>
            <person name="Clum A."/>
            <person name="Steindorff A."/>
            <person name="Ohm R."/>
            <person name="Martin F."/>
            <person name="Silar P."/>
            <person name="Natvig D."/>
            <person name="Lalanne C."/>
            <person name="Gautier V."/>
            <person name="Ament-Velasquez S.L."/>
            <person name="Kruys A."/>
            <person name="Hutchinson M.I."/>
            <person name="Powell A.J."/>
            <person name="Barry K."/>
            <person name="Miller A.N."/>
            <person name="Grigoriev I.V."/>
            <person name="Debuchy R."/>
            <person name="Gladieux P."/>
            <person name="Thoren M.H."/>
            <person name="Johannesson H."/>
        </authorList>
    </citation>
    <scope>NUCLEOTIDE SEQUENCE</scope>
    <source>
        <strain evidence="6">CBS 168.71</strain>
    </source>
</reference>
<feature type="compositionally biased region" description="Low complexity" evidence="4">
    <location>
        <begin position="7"/>
        <end position="19"/>
    </location>
</feature>
<dbReference type="PANTHER" id="PTHR31544">
    <property type="entry name" value="AIG2-LIKE PROTEIN D"/>
    <property type="match status" value="1"/>
</dbReference>
<dbReference type="CDD" id="cd06661">
    <property type="entry name" value="GGCT_like"/>
    <property type="match status" value="1"/>
</dbReference>
<reference evidence="6" key="1">
    <citation type="journal article" date="2023" name="Mol. Phylogenet. Evol.">
        <title>Genome-scale phylogeny and comparative genomics of the fungal order Sordariales.</title>
        <authorList>
            <person name="Hensen N."/>
            <person name="Bonometti L."/>
            <person name="Westerberg I."/>
            <person name="Brannstrom I.O."/>
            <person name="Guillou S."/>
            <person name="Cros-Aarteil S."/>
            <person name="Calhoun S."/>
            <person name="Haridas S."/>
            <person name="Kuo A."/>
            <person name="Mondo S."/>
            <person name="Pangilinan J."/>
            <person name="Riley R."/>
            <person name="LaButti K."/>
            <person name="Andreopoulos B."/>
            <person name="Lipzen A."/>
            <person name="Chen C."/>
            <person name="Yan M."/>
            <person name="Daum C."/>
            <person name="Ng V."/>
            <person name="Clum A."/>
            <person name="Steindorff A."/>
            <person name="Ohm R.A."/>
            <person name="Martin F."/>
            <person name="Silar P."/>
            <person name="Natvig D.O."/>
            <person name="Lalanne C."/>
            <person name="Gautier V."/>
            <person name="Ament-Velasquez S.L."/>
            <person name="Kruys A."/>
            <person name="Hutchinson M.I."/>
            <person name="Powell A.J."/>
            <person name="Barry K."/>
            <person name="Miller A.N."/>
            <person name="Grigoriev I.V."/>
            <person name="Debuchy R."/>
            <person name="Gladieux P."/>
            <person name="Hiltunen Thoren M."/>
            <person name="Johannesson H."/>
        </authorList>
    </citation>
    <scope>NUCLEOTIDE SEQUENCE</scope>
    <source>
        <strain evidence="6">CBS 168.71</strain>
    </source>
</reference>
<dbReference type="Pfam" id="PF06094">
    <property type="entry name" value="GGACT"/>
    <property type="match status" value="1"/>
</dbReference>
<gene>
    <name evidence="6" type="ORF">B0H64DRAFT_439779</name>
</gene>
<dbReference type="InterPro" id="IPR013024">
    <property type="entry name" value="GGCT-like"/>
</dbReference>
<dbReference type="AlphaFoldDB" id="A0AAE0HMS9"/>